<sequence>MPHPKHVPPGPGQALFADGGDVSPSLTPWYPGANLCKVRDENVMSITEGNATAG</sequence>
<evidence type="ECO:0000313" key="2">
    <source>
        <dbReference type="EMBL" id="MFB9071272.1"/>
    </source>
</evidence>
<organism evidence="2 3">
    <name type="scientific">Citricoccus parietis</name>
    <dbReference type="NCBI Taxonomy" id="592307"/>
    <lineage>
        <taxon>Bacteria</taxon>
        <taxon>Bacillati</taxon>
        <taxon>Actinomycetota</taxon>
        <taxon>Actinomycetes</taxon>
        <taxon>Micrococcales</taxon>
        <taxon>Micrococcaceae</taxon>
        <taxon>Citricoccus</taxon>
    </lineage>
</organism>
<comment type="caution">
    <text evidence="2">The sequence shown here is derived from an EMBL/GenBank/DDBJ whole genome shotgun (WGS) entry which is preliminary data.</text>
</comment>
<reference evidence="2 3" key="1">
    <citation type="submission" date="2024-09" db="EMBL/GenBank/DDBJ databases">
        <authorList>
            <person name="Sun Q."/>
            <person name="Mori K."/>
        </authorList>
    </citation>
    <scope>NUCLEOTIDE SEQUENCE [LARGE SCALE GENOMIC DNA]</scope>
    <source>
        <strain evidence="2 3">CCM 7609</strain>
    </source>
</reference>
<dbReference type="Proteomes" id="UP001589575">
    <property type="component" value="Unassembled WGS sequence"/>
</dbReference>
<name>A0ABV5FX66_9MICC</name>
<protein>
    <submittedName>
        <fullName evidence="2">Uncharacterized protein</fullName>
    </submittedName>
</protein>
<evidence type="ECO:0000256" key="1">
    <source>
        <dbReference type="SAM" id="MobiDB-lite"/>
    </source>
</evidence>
<accession>A0ABV5FX66</accession>
<dbReference type="EMBL" id="JBHMFI010000001">
    <property type="protein sequence ID" value="MFB9071272.1"/>
    <property type="molecule type" value="Genomic_DNA"/>
</dbReference>
<proteinExistence type="predicted"/>
<gene>
    <name evidence="2" type="ORF">ACFFX0_08715</name>
</gene>
<keyword evidence="3" id="KW-1185">Reference proteome</keyword>
<evidence type="ECO:0000313" key="3">
    <source>
        <dbReference type="Proteomes" id="UP001589575"/>
    </source>
</evidence>
<feature type="region of interest" description="Disordered" evidence="1">
    <location>
        <begin position="1"/>
        <end position="23"/>
    </location>
</feature>